<dbReference type="Pfam" id="PF00117">
    <property type="entry name" value="GATase"/>
    <property type="match status" value="1"/>
</dbReference>
<dbReference type="OrthoDB" id="92161at2759"/>
<dbReference type="GO" id="GO:0005829">
    <property type="term" value="C:cytosol"/>
    <property type="evidence" value="ECO:0007669"/>
    <property type="project" value="TreeGrafter"/>
</dbReference>
<dbReference type="InterPro" id="IPR017926">
    <property type="entry name" value="GATASE"/>
</dbReference>
<protein>
    <recommendedName>
        <fullName evidence="1">Glutamine amidotransferase domain-containing protein</fullName>
    </recommendedName>
</protein>
<evidence type="ECO:0000313" key="2">
    <source>
        <dbReference type="EMBL" id="PWN18111.1"/>
    </source>
</evidence>
<gene>
    <name evidence="2" type="ORF">BCV69DRAFT_285408</name>
</gene>
<evidence type="ECO:0000259" key="1">
    <source>
        <dbReference type="Pfam" id="PF00117"/>
    </source>
</evidence>
<sequence length="339" mass="37448">MPPTPVSRTLSIALLIADTPAKPVLESKGDYLAIYTTWLQRSLKSIKRHHWQDKFTLDIRPFDVIKGQYPSDGQLKDGLWDAVMITGSASTVYGDVPWVKKLSEWIVDLAEQHPLVRICGYCWGHQLIAQAFGGKVIENPEGWELGVYDCELTEDGEEVFGFTKWDLEEESAGGKLQEVSESGEAESETKSVRLQQVHKDTVVEMPDDFNGSAFLKLASTPKCSIHSLALKYATDSPPIPSIAGTSDFIAFDTYSTPTSSGPSPPRGLQILTVQGHPEFTTEIVEMLIEAKTEMGNAPEEIKEEASKRAKREDDALKVGRRVLCMLGVEEAREEGGDSM</sequence>
<dbReference type="Gene3D" id="3.40.50.880">
    <property type="match status" value="1"/>
</dbReference>
<dbReference type="RefSeq" id="XP_025345271.1">
    <property type="nucleotide sequence ID" value="XM_025493383.1"/>
</dbReference>
<dbReference type="InterPro" id="IPR029062">
    <property type="entry name" value="Class_I_gatase-like"/>
</dbReference>
<feature type="domain" description="Glutamine amidotransferase" evidence="1">
    <location>
        <begin position="99"/>
        <end position="213"/>
    </location>
</feature>
<accession>A0A316U0S6</accession>
<dbReference type="Proteomes" id="UP000245942">
    <property type="component" value="Unassembled WGS sequence"/>
</dbReference>
<keyword evidence="3" id="KW-1185">Reference proteome</keyword>
<evidence type="ECO:0000313" key="3">
    <source>
        <dbReference type="Proteomes" id="UP000245942"/>
    </source>
</evidence>
<dbReference type="CDD" id="cd01741">
    <property type="entry name" value="GATase1_1"/>
    <property type="match status" value="1"/>
</dbReference>
<dbReference type="InterPro" id="IPR044992">
    <property type="entry name" value="ChyE-like"/>
</dbReference>
<dbReference type="PANTHER" id="PTHR42695">
    <property type="entry name" value="GLUTAMINE AMIDOTRANSFERASE YLR126C-RELATED"/>
    <property type="match status" value="1"/>
</dbReference>
<reference evidence="2 3" key="1">
    <citation type="journal article" date="2018" name="Mol. Biol. Evol.">
        <title>Broad Genomic Sampling Reveals a Smut Pathogenic Ancestry of the Fungal Clade Ustilaginomycotina.</title>
        <authorList>
            <person name="Kijpornyongpan T."/>
            <person name="Mondo S.J."/>
            <person name="Barry K."/>
            <person name="Sandor L."/>
            <person name="Lee J."/>
            <person name="Lipzen A."/>
            <person name="Pangilinan J."/>
            <person name="LaButti K."/>
            <person name="Hainaut M."/>
            <person name="Henrissat B."/>
            <person name="Grigoriev I.V."/>
            <person name="Spatafora J.W."/>
            <person name="Aime M.C."/>
        </authorList>
    </citation>
    <scope>NUCLEOTIDE SEQUENCE [LARGE SCALE GENOMIC DNA]</scope>
    <source>
        <strain evidence="2 3">MCA 4718</strain>
    </source>
</reference>
<dbReference type="STRING" id="1684307.A0A316U0S6"/>
<dbReference type="PANTHER" id="PTHR42695:SF5">
    <property type="entry name" value="GLUTAMINE AMIDOTRANSFERASE YLR126C-RELATED"/>
    <property type="match status" value="1"/>
</dbReference>
<name>A0A316U0S6_9BASI</name>
<organism evidence="2 3">
    <name type="scientific">Pseudomicrostroma glucosiphilum</name>
    <dbReference type="NCBI Taxonomy" id="1684307"/>
    <lineage>
        <taxon>Eukaryota</taxon>
        <taxon>Fungi</taxon>
        <taxon>Dikarya</taxon>
        <taxon>Basidiomycota</taxon>
        <taxon>Ustilaginomycotina</taxon>
        <taxon>Exobasidiomycetes</taxon>
        <taxon>Microstromatales</taxon>
        <taxon>Microstromatales incertae sedis</taxon>
        <taxon>Pseudomicrostroma</taxon>
    </lineage>
</organism>
<dbReference type="GeneID" id="37015117"/>
<dbReference type="SUPFAM" id="SSF52317">
    <property type="entry name" value="Class I glutamine amidotransferase-like"/>
    <property type="match status" value="1"/>
</dbReference>
<dbReference type="GO" id="GO:0005634">
    <property type="term" value="C:nucleus"/>
    <property type="evidence" value="ECO:0007669"/>
    <property type="project" value="TreeGrafter"/>
</dbReference>
<dbReference type="EMBL" id="KZ819338">
    <property type="protein sequence ID" value="PWN18111.1"/>
    <property type="molecule type" value="Genomic_DNA"/>
</dbReference>
<dbReference type="AlphaFoldDB" id="A0A316U0S6"/>
<proteinExistence type="predicted"/>